<dbReference type="InterPro" id="IPR001867">
    <property type="entry name" value="OmpR/PhoB-type_DNA-bd"/>
</dbReference>
<reference evidence="4 5" key="1">
    <citation type="submission" date="2017-10" db="EMBL/GenBank/DDBJ databases">
        <title>Genomics of the genus Arcobacter.</title>
        <authorList>
            <person name="Perez-Cataluna A."/>
            <person name="Figueras M.J."/>
        </authorList>
    </citation>
    <scope>NUCLEOTIDE SEQUENCE [LARGE SCALE GENOMIC DNA]</scope>
    <source>
        <strain evidence="4 5">F26</strain>
    </source>
</reference>
<evidence type="ECO:0000256" key="1">
    <source>
        <dbReference type="ARBA" id="ARBA00023125"/>
    </source>
</evidence>
<dbReference type="Gene3D" id="1.10.10.10">
    <property type="entry name" value="Winged helix-like DNA-binding domain superfamily/Winged helix DNA-binding domain"/>
    <property type="match status" value="1"/>
</dbReference>
<dbReference type="Pfam" id="PF00486">
    <property type="entry name" value="Trans_reg_C"/>
    <property type="match status" value="1"/>
</dbReference>
<dbReference type="Proteomes" id="UP000290870">
    <property type="component" value="Unassembled WGS sequence"/>
</dbReference>
<accession>A0A4Q0ZE03</accession>
<dbReference type="GO" id="GO:0006355">
    <property type="term" value="P:regulation of DNA-templated transcription"/>
    <property type="evidence" value="ECO:0007669"/>
    <property type="project" value="InterPro"/>
</dbReference>
<protein>
    <recommendedName>
        <fullName evidence="3">OmpR/PhoB-type domain-containing protein</fullName>
    </recommendedName>
</protein>
<dbReference type="InterPro" id="IPR016032">
    <property type="entry name" value="Sig_transdc_resp-reg_C-effctor"/>
</dbReference>
<comment type="caution">
    <text evidence="4">The sequence shown here is derived from an EMBL/GenBank/DDBJ whole genome shotgun (WGS) entry which is preliminary data.</text>
</comment>
<keyword evidence="1 2" id="KW-0238">DNA-binding</keyword>
<feature type="domain" description="OmpR/PhoB-type" evidence="3">
    <location>
        <begin position="122"/>
        <end position="215"/>
    </location>
</feature>
<feature type="DNA-binding region" description="OmpR/PhoB-type" evidence="2">
    <location>
        <begin position="122"/>
        <end position="215"/>
    </location>
</feature>
<dbReference type="SUPFAM" id="SSF46894">
    <property type="entry name" value="C-terminal effector domain of the bipartite response regulators"/>
    <property type="match status" value="1"/>
</dbReference>
<evidence type="ECO:0000256" key="2">
    <source>
        <dbReference type="PROSITE-ProRule" id="PRU01091"/>
    </source>
</evidence>
<sequence>MKELKSFNVCYHSTLIDESLNNYLSSYSNNSFDFFNQDELIDIINTKEIHIVITKYNYELLKKIRILNKQIHIIAYLDDLNHTHLLESLELSQIKIIQNLDCLNTFIDSLKECIKNLDSKNSNIVNLKNGFIYDEYNKNLFRDNQMIVLTKKGKLFLDFLIKNRTKALSYEEINTEVWNNLMTQDALRSLIKEIRKKTYKEIIKNVSGIGYRIDL</sequence>
<evidence type="ECO:0000259" key="3">
    <source>
        <dbReference type="PROSITE" id="PS51755"/>
    </source>
</evidence>
<gene>
    <name evidence="4" type="ORF">CRU90_04495</name>
</gene>
<evidence type="ECO:0000313" key="5">
    <source>
        <dbReference type="Proteomes" id="UP000290870"/>
    </source>
</evidence>
<dbReference type="OrthoDB" id="5348424at2"/>
<dbReference type="GO" id="GO:0000160">
    <property type="term" value="P:phosphorelay signal transduction system"/>
    <property type="evidence" value="ECO:0007669"/>
    <property type="project" value="InterPro"/>
</dbReference>
<dbReference type="PROSITE" id="PS51755">
    <property type="entry name" value="OMPR_PHOB"/>
    <property type="match status" value="1"/>
</dbReference>
<dbReference type="EMBL" id="PDJZ01000004">
    <property type="protein sequence ID" value="RXJ84623.1"/>
    <property type="molecule type" value="Genomic_DNA"/>
</dbReference>
<dbReference type="GO" id="GO:0003677">
    <property type="term" value="F:DNA binding"/>
    <property type="evidence" value="ECO:0007669"/>
    <property type="project" value="UniProtKB-UniRule"/>
</dbReference>
<organism evidence="4 5">
    <name type="scientific">Arcobacter cloacae</name>
    <dbReference type="NCBI Taxonomy" id="1054034"/>
    <lineage>
        <taxon>Bacteria</taxon>
        <taxon>Pseudomonadati</taxon>
        <taxon>Campylobacterota</taxon>
        <taxon>Epsilonproteobacteria</taxon>
        <taxon>Campylobacterales</taxon>
        <taxon>Arcobacteraceae</taxon>
        <taxon>Arcobacter</taxon>
    </lineage>
</organism>
<name>A0A4Q0ZE03_9BACT</name>
<dbReference type="AlphaFoldDB" id="A0A4Q0ZE03"/>
<evidence type="ECO:0000313" key="4">
    <source>
        <dbReference type="EMBL" id="RXJ84623.1"/>
    </source>
</evidence>
<dbReference type="SMART" id="SM00862">
    <property type="entry name" value="Trans_reg_C"/>
    <property type="match status" value="1"/>
</dbReference>
<dbReference type="InterPro" id="IPR036388">
    <property type="entry name" value="WH-like_DNA-bd_sf"/>
</dbReference>
<dbReference type="RefSeq" id="WP_128986084.1">
    <property type="nucleotide sequence ID" value="NZ_PDJZ01000004.1"/>
</dbReference>
<proteinExistence type="predicted"/>